<proteinExistence type="predicted"/>
<keyword evidence="3" id="KW-1185">Reference proteome</keyword>
<feature type="transmembrane region" description="Helical" evidence="1">
    <location>
        <begin position="12"/>
        <end position="33"/>
    </location>
</feature>
<reference evidence="2 3" key="1">
    <citation type="submission" date="2021-10" db="EMBL/GenBank/DDBJ databases">
        <title>Collection of gut derived symbiotic bacterial strains cultured from healthy donors.</title>
        <authorList>
            <person name="Lin H."/>
            <person name="Littmann E."/>
            <person name="Kohout C."/>
            <person name="Pamer E.G."/>
        </authorList>
    </citation>
    <scope>NUCLEOTIDE SEQUENCE [LARGE SCALE GENOMIC DNA]</scope>
    <source>
        <strain evidence="2 3">DFI.1.165</strain>
    </source>
</reference>
<dbReference type="Proteomes" id="UP001299546">
    <property type="component" value="Unassembled WGS sequence"/>
</dbReference>
<name>A0ABS8DEP7_9FIRM</name>
<accession>A0ABS8DEP7</accession>
<comment type="caution">
    <text evidence="2">The sequence shown here is derived from an EMBL/GenBank/DDBJ whole genome shotgun (WGS) entry which is preliminary data.</text>
</comment>
<evidence type="ECO:0000256" key="1">
    <source>
        <dbReference type="SAM" id="Phobius"/>
    </source>
</evidence>
<organism evidence="2 3">
    <name type="scientific">Bariatricus massiliensis</name>
    <dbReference type="NCBI Taxonomy" id="1745713"/>
    <lineage>
        <taxon>Bacteria</taxon>
        <taxon>Bacillati</taxon>
        <taxon>Bacillota</taxon>
        <taxon>Clostridia</taxon>
        <taxon>Lachnospirales</taxon>
        <taxon>Lachnospiraceae</taxon>
        <taxon>Bariatricus</taxon>
    </lineage>
</organism>
<evidence type="ECO:0000313" key="2">
    <source>
        <dbReference type="EMBL" id="MCB7386582.1"/>
    </source>
</evidence>
<sequence>MTQRRKKNRDILNIIRYVILAVLVLYIGILLAYKGGSSASFKEVSQAVREAADISGMTKGSERELKRYYKLNAKDFEDVMLYYTNQTMGVEELLLVKAKSEADVRMVEDAVKERLDIQINNFEGYGAGQVKLLKSAVWKIRGNYVFFVVSPNAQKFEKAFTKSL</sequence>
<dbReference type="InterPro" id="IPR025648">
    <property type="entry name" value="DUF4358"/>
</dbReference>
<dbReference type="Pfam" id="PF14270">
    <property type="entry name" value="DUF4358"/>
    <property type="match status" value="1"/>
</dbReference>
<gene>
    <name evidence="2" type="ORF">LIZ65_04720</name>
</gene>
<keyword evidence="1" id="KW-1133">Transmembrane helix</keyword>
<evidence type="ECO:0000313" key="3">
    <source>
        <dbReference type="Proteomes" id="UP001299546"/>
    </source>
</evidence>
<keyword evidence="1" id="KW-0812">Transmembrane</keyword>
<dbReference type="RefSeq" id="WP_066736657.1">
    <property type="nucleotide sequence ID" value="NZ_JAJCIQ010000002.1"/>
</dbReference>
<dbReference type="EMBL" id="JAJCIS010000002">
    <property type="protein sequence ID" value="MCB7386582.1"/>
    <property type="molecule type" value="Genomic_DNA"/>
</dbReference>
<protein>
    <submittedName>
        <fullName evidence="2">DUF4358 domain-containing protein</fullName>
    </submittedName>
</protein>
<keyword evidence="1" id="KW-0472">Membrane</keyword>